<dbReference type="EMBL" id="FPAT01000016">
    <property type="protein sequence ID" value="SFT96665.1"/>
    <property type="molecule type" value="Genomic_DNA"/>
</dbReference>
<name>A0A1I7CB71_9ACTN</name>
<evidence type="ECO:0000313" key="3">
    <source>
        <dbReference type="Proteomes" id="UP000199165"/>
    </source>
</evidence>
<feature type="region of interest" description="Disordered" evidence="1">
    <location>
        <begin position="1"/>
        <end position="24"/>
    </location>
</feature>
<gene>
    <name evidence="2" type="ORF">SAMN04487904_11669</name>
</gene>
<proteinExistence type="predicted"/>
<evidence type="ECO:0000313" key="2">
    <source>
        <dbReference type="EMBL" id="SFT96665.1"/>
    </source>
</evidence>
<dbReference type="RefSeq" id="WP_092981499.1">
    <property type="nucleotide sequence ID" value="NZ_FPAT01000016.1"/>
</dbReference>
<dbReference type="Proteomes" id="UP000199165">
    <property type="component" value="Unassembled WGS sequence"/>
</dbReference>
<dbReference type="STRING" id="995060.SAMN04487904_11669"/>
<evidence type="ECO:0000256" key="1">
    <source>
        <dbReference type="SAM" id="MobiDB-lite"/>
    </source>
</evidence>
<sequence>MTGAAGMRIEALHEHDSTPGCPGPAIVGTPTGAACRGVPPRIPLLFTPLLFTLRASLHC</sequence>
<reference evidence="3" key="1">
    <citation type="submission" date="2016-10" db="EMBL/GenBank/DDBJ databases">
        <authorList>
            <person name="Varghese N."/>
            <person name="Submissions S."/>
        </authorList>
    </citation>
    <scope>NUCLEOTIDE SEQUENCE [LARGE SCALE GENOMIC DNA]</scope>
    <source>
        <strain evidence="3">DSM 45501</strain>
    </source>
</reference>
<dbReference type="AlphaFoldDB" id="A0A1I7CB71"/>
<protein>
    <submittedName>
        <fullName evidence="2">Uncharacterized protein</fullName>
    </submittedName>
</protein>
<keyword evidence="3" id="KW-1185">Reference proteome</keyword>
<accession>A0A1I7CB71</accession>
<organism evidence="2 3">
    <name type="scientific">Actinopolyspora righensis</name>
    <dbReference type="NCBI Taxonomy" id="995060"/>
    <lineage>
        <taxon>Bacteria</taxon>
        <taxon>Bacillati</taxon>
        <taxon>Actinomycetota</taxon>
        <taxon>Actinomycetes</taxon>
        <taxon>Actinopolysporales</taxon>
        <taxon>Actinopolysporaceae</taxon>
        <taxon>Actinopolyspora</taxon>
        <taxon>Actinopolyspora alba group</taxon>
    </lineage>
</organism>